<comment type="caution">
    <text evidence="10">The sequence shown here is derived from an EMBL/GenBank/DDBJ whole genome shotgun (WGS) entry which is preliminary data.</text>
</comment>
<evidence type="ECO:0000259" key="9">
    <source>
        <dbReference type="PROSITE" id="PS50026"/>
    </source>
</evidence>
<dbReference type="SUPFAM" id="SSF57196">
    <property type="entry name" value="EGF/Laminin"/>
    <property type="match status" value="1"/>
</dbReference>
<dbReference type="PANTHER" id="PTHR10740">
    <property type="entry name" value="TRANSFORMING GROWTH FACTOR ALPHA"/>
    <property type="match status" value="1"/>
</dbReference>
<dbReference type="PROSITE" id="PS00022">
    <property type="entry name" value="EGF_1"/>
    <property type="match status" value="1"/>
</dbReference>
<comment type="caution">
    <text evidence="6">Lacks conserved residue(s) required for the propagation of feature annotation.</text>
</comment>
<evidence type="ECO:0000256" key="3">
    <source>
        <dbReference type="ARBA" id="ARBA00022536"/>
    </source>
</evidence>
<dbReference type="PROSITE" id="PS50026">
    <property type="entry name" value="EGF_3"/>
    <property type="match status" value="1"/>
</dbReference>
<feature type="domain" description="EGF-like" evidence="9">
    <location>
        <begin position="39"/>
        <end position="79"/>
    </location>
</feature>
<feature type="disulfide bond" evidence="6">
    <location>
        <begin position="69"/>
        <end position="78"/>
    </location>
</feature>
<keyword evidence="7" id="KW-1133">Transmembrane helix</keyword>
<protein>
    <submittedName>
        <fullName evidence="10">Epigen isoform X1</fullName>
    </submittedName>
</protein>
<keyword evidence="4 8" id="KW-0732">Signal</keyword>
<evidence type="ECO:0000313" key="10">
    <source>
        <dbReference type="EMBL" id="KAF5888155.1"/>
    </source>
</evidence>
<reference evidence="10" key="1">
    <citation type="submission" date="2020-07" db="EMBL/GenBank/DDBJ databases">
        <title>Clarias magur genome sequencing, assembly and annotation.</title>
        <authorList>
            <person name="Kushwaha B."/>
            <person name="Kumar R."/>
            <person name="Das P."/>
            <person name="Joshi C.G."/>
            <person name="Kumar D."/>
            <person name="Nagpure N.S."/>
            <person name="Pandey M."/>
            <person name="Agarwal S."/>
            <person name="Srivastava S."/>
            <person name="Singh M."/>
            <person name="Sahoo L."/>
            <person name="Jayasankar P."/>
            <person name="Meher P.K."/>
            <person name="Koringa P.G."/>
            <person name="Iquebal M.A."/>
            <person name="Das S.P."/>
            <person name="Bit A."/>
            <person name="Patnaik S."/>
            <person name="Patel N."/>
            <person name="Shah T.M."/>
            <person name="Hinsu A."/>
            <person name="Jena J.K."/>
        </authorList>
    </citation>
    <scope>NUCLEOTIDE SEQUENCE</scope>
    <source>
        <strain evidence="10">CIFAMagur01</strain>
        <tissue evidence="10">Testis</tissue>
    </source>
</reference>
<dbReference type="Proteomes" id="UP000727407">
    <property type="component" value="Unassembled WGS sequence"/>
</dbReference>
<dbReference type="EMBL" id="QNUK01001028">
    <property type="protein sequence ID" value="KAF5888155.1"/>
    <property type="molecule type" value="Genomic_DNA"/>
</dbReference>
<dbReference type="GO" id="GO:0005615">
    <property type="term" value="C:extracellular space"/>
    <property type="evidence" value="ECO:0007669"/>
    <property type="project" value="TreeGrafter"/>
</dbReference>
<evidence type="ECO:0000256" key="7">
    <source>
        <dbReference type="SAM" id="Phobius"/>
    </source>
</evidence>
<evidence type="ECO:0000256" key="6">
    <source>
        <dbReference type="PROSITE-ProRule" id="PRU00076"/>
    </source>
</evidence>
<dbReference type="GO" id="GO:0007173">
    <property type="term" value="P:epidermal growth factor receptor signaling pathway"/>
    <property type="evidence" value="ECO:0007669"/>
    <property type="project" value="TreeGrafter"/>
</dbReference>
<feature type="non-terminal residue" evidence="10">
    <location>
        <position position="118"/>
    </location>
</feature>
<keyword evidence="3 6" id="KW-0245">EGF-like domain</keyword>
<feature type="non-terminal residue" evidence="10">
    <location>
        <position position="1"/>
    </location>
</feature>
<name>A0A8J4U0C9_CLAMG</name>
<keyword evidence="2" id="KW-0964">Secreted</keyword>
<organism evidence="10 11">
    <name type="scientific">Clarias magur</name>
    <name type="common">Asian catfish</name>
    <name type="synonym">Macropteronotus magur</name>
    <dbReference type="NCBI Taxonomy" id="1594786"/>
    <lineage>
        <taxon>Eukaryota</taxon>
        <taxon>Metazoa</taxon>
        <taxon>Chordata</taxon>
        <taxon>Craniata</taxon>
        <taxon>Vertebrata</taxon>
        <taxon>Euteleostomi</taxon>
        <taxon>Actinopterygii</taxon>
        <taxon>Neopterygii</taxon>
        <taxon>Teleostei</taxon>
        <taxon>Ostariophysi</taxon>
        <taxon>Siluriformes</taxon>
        <taxon>Clariidae</taxon>
        <taxon>Clarias</taxon>
    </lineage>
</organism>
<dbReference type="OrthoDB" id="9411915at2759"/>
<dbReference type="GO" id="GO:0005154">
    <property type="term" value="F:epidermal growth factor receptor binding"/>
    <property type="evidence" value="ECO:0007669"/>
    <property type="project" value="TreeGrafter"/>
</dbReference>
<dbReference type="Gene3D" id="2.10.25.10">
    <property type="entry name" value="Laminin"/>
    <property type="match status" value="1"/>
</dbReference>
<dbReference type="PANTHER" id="PTHR10740:SF14">
    <property type="entry name" value="EGF-LIKE DOMAIN-CONTAINING PROTEIN"/>
    <property type="match status" value="1"/>
</dbReference>
<feature type="chain" id="PRO_5035256699" evidence="8">
    <location>
        <begin position="18"/>
        <end position="118"/>
    </location>
</feature>
<gene>
    <name evidence="10" type="ORF">DAT39_022005</name>
</gene>
<evidence type="ECO:0000256" key="8">
    <source>
        <dbReference type="SAM" id="SignalP"/>
    </source>
</evidence>
<keyword evidence="11" id="KW-1185">Reference proteome</keyword>
<evidence type="ECO:0000256" key="2">
    <source>
        <dbReference type="ARBA" id="ARBA00022525"/>
    </source>
</evidence>
<accession>A0A8J4U0C9</accession>
<evidence type="ECO:0000256" key="5">
    <source>
        <dbReference type="ARBA" id="ARBA00023157"/>
    </source>
</evidence>
<evidence type="ECO:0000256" key="1">
    <source>
        <dbReference type="ARBA" id="ARBA00004613"/>
    </source>
</evidence>
<dbReference type="PROSITE" id="PS01186">
    <property type="entry name" value="EGF_2"/>
    <property type="match status" value="1"/>
</dbReference>
<feature type="signal peptide" evidence="8">
    <location>
        <begin position="1"/>
        <end position="17"/>
    </location>
</feature>
<keyword evidence="7" id="KW-0472">Membrane</keyword>
<proteinExistence type="predicted"/>
<keyword evidence="7" id="KW-0812">Transmembrane</keyword>
<dbReference type="InterPro" id="IPR000742">
    <property type="entry name" value="EGF"/>
</dbReference>
<comment type="subcellular location">
    <subcellularLocation>
        <location evidence="1">Secreted</location>
    </subcellularLocation>
</comment>
<sequence>VFALVSVSLLYSRTVECVETSTSRDPNLTQNRTLNEPQAHMVCSMGKDSYCIHGRCSFHENINTTSCTCDAGYLGIRCELRDLSVTSPPKLEEVIAISCGVCVLLACVCVLSYCCYRN</sequence>
<dbReference type="GO" id="GO:0045840">
    <property type="term" value="P:positive regulation of mitotic nuclear division"/>
    <property type="evidence" value="ECO:0007669"/>
    <property type="project" value="TreeGrafter"/>
</dbReference>
<dbReference type="GO" id="GO:0008083">
    <property type="term" value="F:growth factor activity"/>
    <property type="evidence" value="ECO:0007669"/>
    <property type="project" value="TreeGrafter"/>
</dbReference>
<keyword evidence="5 6" id="KW-1015">Disulfide bond</keyword>
<feature type="transmembrane region" description="Helical" evidence="7">
    <location>
        <begin position="94"/>
        <end position="116"/>
    </location>
</feature>
<dbReference type="AlphaFoldDB" id="A0A8J4U0C9"/>
<dbReference type="GO" id="GO:0008284">
    <property type="term" value="P:positive regulation of cell population proliferation"/>
    <property type="evidence" value="ECO:0007669"/>
    <property type="project" value="TreeGrafter"/>
</dbReference>
<evidence type="ECO:0000313" key="11">
    <source>
        <dbReference type="Proteomes" id="UP000727407"/>
    </source>
</evidence>
<evidence type="ECO:0000256" key="4">
    <source>
        <dbReference type="ARBA" id="ARBA00022729"/>
    </source>
</evidence>